<name>Q115U4_TRIEI</name>
<feature type="transmembrane region" description="Helical" evidence="12">
    <location>
        <begin position="42"/>
        <end position="65"/>
    </location>
</feature>
<dbReference type="Gene3D" id="1.10.287.740">
    <property type="entry name" value="Photosystem II PsbZ, reaction centre"/>
    <property type="match status" value="1"/>
</dbReference>
<sequence>MLTFLTLLFQFLLLLLVVLSFILVVGVPVAYASPQIWSKGKPLIFIGSGLWLLLVISVGVLNFLVV</sequence>
<keyword evidence="4 10" id="KW-0602">Photosynthesis</keyword>
<evidence type="ECO:0000256" key="1">
    <source>
        <dbReference type="ARBA" id="ARBA00004141"/>
    </source>
</evidence>
<evidence type="ECO:0000256" key="7">
    <source>
        <dbReference type="ARBA" id="ARBA00023078"/>
    </source>
</evidence>
<dbReference type="AlphaFoldDB" id="Q115U4"/>
<comment type="subunit">
    <text evidence="10">PSII is composed of 1 copy each of membrane proteins PsbA, PsbB, PsbC, PsbD, PsbE, PsbF, PsbH, PsbI, PsbJ, PsbK, PsbL, PsbM, PsbT, PsbX, PsbY, PsbZ, Psb30/Ycf12, peripheral proteins PsbO, CyanoQ (PsbQ), PsbU, PsbV and a large number of cofactors. It forms dimeric complexes.</text>
</comment>
<evidence type="ECO:0000256" key="3">
    <source>
        <dbReference type="ARBA" id="ARBA00022469"/>
    </source>
</evidence>
<dbReference type="RefSeq" id="WP_011611107.1">
    <property type="nucleotide sequence ID" value="NC_008312.1"/>
</dbReference>
<evidence type="ECO:0000256" key="9">
    <source>
        <dbReference type="ARBA" id="ARBA00023276"/>
    </source>
</evidence>
<accession>Q115U4</accession>
<dbReference type="OrthoDB" id="490783at2"/>
<dbReference type="PANTHER" id="PTHR34971">
    <property type="entry name" value="PHOTOSYSTEM II REACTION CENTER PROTEIN Z"/>
    <property type="match status" value="1"/>
</dbReference>
<evidence type="ECO:0000313" key="13">
    <source>
        <dbReference type="EMBL" id="ABG50730.1"/>
    </source>
</evidence>
<evidence type="ECO:0000256" key="2">
    <source>
        <dbReference type="ARBA" id="ARBA00008367"/>
    </source>
</evidence>
<evidence type="ECO:0000256" key="5">
    <source>
        <dbReference type="ARBA" id="ARBA00022692"/>
    </source>
</evidence>
<dbReference type="Pfam" id="PF01737">
    <property type="entry name" value="Ycf9"/>
    <property type="match status" value="1"/>
</dbReference>
<dbReference type="SUPFAM" id="SSF161055">
    <property type="entry name" value="PsbZ-like"/>
    <property type="match status" value="1"/>
</dbReference>
<keyword evidence="3 10" id="KW-0674">Reaction center</keyword>
<comment type="subcellular location">
    <subcellularLocation>
        <location evidence="10">Cellular thylakoid membrane</location>
        <topology evidence="10">Multi-pass membrane protein</topology>
    </subcellularLocation>
    <subcellularLocation>
        <location evidence="1">Membrane</location>
        <topology evidence="1">Multi-pass membrane protein</topology>
    </subcellularLocation>
</comment>
<keyword evidence="6 10" id="KW-1133">Transmembrane helix</keyword>
<dbReference type="GO" id="GO:0042549">
    <property type="term" value="P:photosystem II stabilization"/>
    <property type="evidence" value="ECO:0007669"/>
    <property type="project" value="InterPro"/>
</dbReference>
<evidence type="ECO:0000256" key="11">
    <source>
        <dbReference type="RuleBase" id="RU003472"/>
    </source>
</evidence>
<dbReference type="eggNOG" id="ENOG5032ZB0">
    <property type="taxonomic scope" value="Bacteria"/>
</dbReference>
<comment type="function">
    <text evidence="11">Controls the interaction of photosystem II (PSII) cores with the light-harvesting antenna, regulates electron flow through the 2 photosystem reaction centers. PSII is a light-driven water plastoquinone oxidoreductase, using light energy to abstract electrons from H(2)O, generating a proton gradient subsequently used for ATP formation.</text>
</comment>
<comment type="function">
    <text evidence="10">May control the interaction of photosystem II (PSII) cores with the light-harvesting antenna, regulates electron flow through the 2 photosystem reaction centers. PSII is a light-driven water plastoquinone oxidoreductase, using light energy to abstract electrons from H(2)O, generating a proton gradient subsequently used for ATP formation.</text>
</comment>
<gene>
    <name evidence="10" type="primary">psbZ</name>
    <name evidence="13" type="ordered locus">Tery_1434</name>
</gene>
<comment type="similarity">
    <text evidence="2 10 11">Belongs to the PsbZ family.</text>
</comment>
<evidence type="ECO:0000256" key="6">
    <source>
        <dbReference type="ARBA" id="ARBA00022989"/>
    </source>
</evidence>
<evidence type="ECO:0000256" key="8">
    <source>
        <dbReference type="ARBA" id="ARBA00023136"/>
    </source>
</evidence>
<dbReference type="InterPro" id="IPR002644">
    <property type="entry name" value="PSII_PsbZ"/>
</dbReference>
<protein>
    <recommendedName>
        <fullName evidence="10 11">Photosystem II reaction center protein Z</fullName>
        <shortName evidence="10">PSII-Z</shortName>
    </recommendedName>
</protein>
<reference evidence="13" key="1">
    <citation type="submission" date="2006-06" db="EMBL/GenBank/DDBJ databases">
        <title>Complete sequence of Trichodesmium erythraeum IMS101.</title>
        <authorList>
            <consortium name="US DOE Joint Genome Institute"/>
            <person name="Copeland A."/>
            <person name="Lucas S."/>
            <person name="Lapidus A."/>
            <person name="Barry K."/>
            <person name="Detter J.C."/>
            <person name="Glavina del Rio T."/>
            <person name="Hammon N."/>
            <person name="Israni S."/>
            <person name="Dalin E."/>
            <person name="Tice H."/>
            <person name="Pitluck S."/>
            <person name="Kiss H."/>
            <person name="Munk A.C."/>
            <person name="Brettin T."/>
            <person name="Bruce D."/>
            <person name="Han C."/>
            <person name="Tapia R."/>
            <person name="Gilna P."/>
            <person name="Schmutz J."/>
            <person name="Larimer F."/>
            <person name="Land M."/>
            <person name="Hauser L."/>
            <person name="Kyrpides N."/>
            <person name="Kim E."/>
            <person name="Richardson P."/>
        </authorList>
    </citation>
    <scope>NUCLEOTIDE SEQUENCE [LARGE SCALE GENOMIC DNA]</scope>
    <source>
        <strain evidence="13">IMS101</strain>
    </source>
</reference>
<evidence type="ECO:0000256" key="4">
    <source>
        <dbReference type="ARBA" id="ARBA00022531"/>
    </source>
</evidence>
<dbReference type="HAMAP" id="MF_00644">
    <property type="entry name" value="PSII_PsbZ"/>
    <property type="match status" value="1"/>
</dbReference>
<keyword evidence="8 10" id="KW-0472">Membrane</keyword>
<dbReference type="NCBIfam" id="TIGR03043">
    <property type="entry name" value="PS_II_psbZ"/>
    <property type="match status" value="1"/>
</dbReference>
<dbReference type="GO" id="GO:0031676">
    <property type="term" value="C:plasma membrane-derived thylakoid membrane"/>
    <property type="evidence" value="ECO:0007669"/>
    <property type="project" value="UniProtKB-SubCell"/>
</dbReference>
<dbReference type="PANTHER" id="PTHR34971:SF2">
    <property type="entry name" value="PHOTOSYSTEM II REACTION CENTER PROTEIN Z"/>
    <property type="match status" value="1"/>
</dbReference>
<dbReference type="HOGENOM" id="CLU_195286_1_0_3"/>
<proteinExistence type="inferred from homology"/>
<evidence type="ECO:0000256" key="10">
    <source>
        <dbReference type="HAMAP-Rule" id="MF_00644"/>
    </source>
</evidence>
<dbReference type="STRING" id="203124.Tery_1434"/>
<dbReference type="GO" id="GO:0015979">
    <property type="term" value="P:photosynthesis"/>
    <property type="evidence" value="ECO:0007669"/>
    <property type="project" value="UniProtKB-UniRule"/>
</dbReference>
<dbReference type="InterPro" id="IPR036512">
    <property type="entry name" value="PSII_PsbZ_sf"/>
</dbReference>
<organism evidence="13">
    <name type="scientific">Trichodesmium erythraeum (strain IMS101)</name>
    <dbReference type="NCBI Taxonomy" id="203124"/>
    <lineage>
        <taxon>Bacteria</taxon>
        <taxon>Bacillati</taxon>
        <taxon>Cyanobacteriota</taxon>
        <taxon>Cyanophyceae</taxon>
        <taxon>Oscillatoriophycideae</taxon>
        <taxon>Oscillatoriales</taxon>
        <taxon>Microcoleaceae</taxon>
        <taxon>Trichodesmium</taxon>
    </lineage>
</organism>
<keyword evidence="7 10" id="KW-0793">Thylakoid</keyword>
<dbReference type="KEGG" id="ter:Tery_1434"/>
<keyword evidence="5 10" id="KW-0812">Transmembrane</keyword>
<dbReference type="GO" id="GO:0009539">
    <property type="term" value="C:photosystem II reaction center"/>
    <property type="evidence" value="ECO:0007669"/>
    <property type="project" value="InterPro"/>
</dbReference>
<keyword evidence="9 10" id="KW-0604">Photosystem II</keyword>
<evidence type="ECO:0000256" key="12">
    <source>
        <dbReference type="SAM" id="Phobius"/>
    </source>
</evidence>
<dbReference type="EMBL" id="CP000393">
    <property type="protein sequence ID" value="ABG50730.1"/>
    <property type="molecule type" value="Genomic_DNA"/>
</dbReference>